<dbReference type="EMBL" id="JADEXS010000328">
    <property type="protein sequence ID" value="MBE9024872.1"/>
    <property type="molecule type" value="Genomic_DNA"/>
</dbReference>
<evidence type="ECO:0000313" key="1">
    <source>
        <dbReference type="EMBL" id="MBE9024872.1"/>
    </source>
</evidence>
<keyword evidence="2" id="KW-1185">Reference proteome</keyword>
<name>A0A8J7D1U7_DESMC</name>
<dbReference type="RefSeq" id="WP_193919552.1">
    <property type="nucleotide sequence ID" value="NZ_JADEXS020000002.1"/>
</dbReference>
<accession>A0A8J7D1U7</accession>
<organism evidence="1 2">
    <name type="scientific">Desmonostoc muscorum LEGE 12446</name>
    <dbReference type="NCBI Taxonomy" id="1828758"/>
    <lineage>
        <taxon>Bacteria</taxon>
        <taxon>Bacillati</taxon>
        <taxon>Cyanobacteriota</taxon>
        <taxon>Cyanophyceae</taxon>
        <taxon>Nostocales</taxon>
        <taxon>Nostocaceae</taxon>
        <taxon>Desmonostoc</taxon>
    </lineage>
</organism>
<protein>
    <submittedName>
        <fullName evidence="1">Uncharacterized protein</fullName>
    </submittedName>
</protein>
<reference evidence="1" key="1">
    <citation type="submission" date="2020-10" db="EMBL/GenBank/DDBJ databases">
        <authorList>
            <person name="Castelo-Branco R."/>
            <person name="Eusebio N."/>
            <person name="Adriana R."/>
            <person name="Vieira A."/>
            <person name="Brugerolle De Fraissinette N."/>
            <person name="Rezende De Castro R."/>
            <person name="Schneider M.P."/>
            <person name="Vasconcelos V."/>
            <person name="Leao P.N."/>
        </authorList>
    </citation>
    <scope>NUCLEOTIDE SEQUENCE</scope>
    <source>
        <strain evidence="1">LEGE 12446</strain>
    </source>
</reference>
<evidence type="ECO:0000313" key="2">
    <source>
        <dbReference type="Proteomes" id="UP000622533"/>
    </source>
</evidence>
<dbReference type="Proteomes" id="UP000622533">
    <property type="component" value="Unassembled WGS sequence"/>
</dbReference>
<sequence length="1421" mass="158634">MNPNQRFSILTFPQSFEGEILTLNIVVLPRDQNPLSRAIQEQAPIPDAVAFADAKLSFTASIFDSLNVFPHTLAPIANLPLTTTSLENPREIFEALANHLSIVNLNTTNRNVDLDAIAPEHKPSAARPEANTVSKYLPRSYRRAFNFTSPRHPNAVTDDSYHCAVKGGQPNPSFQRSPDGMSWGKVFAYLMRQPQLAQQAGMIYQTQLTIQPSYFDNGGWLYVDLASNSDYRLQLNTDPTFIKRYAARIPALAPGQSRQVFAPLLFPVQPKAQSSDPDPAPSGSYDRLFIESAEYDDGFAKIVHCQQPPNRDLLVEDNDGAHPTKDIGIRLGWDDEQILIWYVRQLTSDPAGELSGRLDAPLGVFGYSIDVRATAEPENSWESLNAVESRQPLTLTRNPANPANAIALGNFTGELPYQVYPMQIDGRKDANYWLPMYFANWVGHSMVLPDPDAALIYQITNVDMSADPEVDFIDSKDGTLKKTGTSVSGAAQNQLNQIYRPGIINIQLRYGNNYEFRVRLRDLSGGAPSVNSAPINETASDITSCRFKRFISPNQPRIMELLPTGNNDNILVNSDQPTAIPALNIQRPKLGYPAVVYTNKYSNPVQRLIDQSALGVTVNLADLNDNAEHRVGLGIADPDVDRIEITVEIASLKLDKLDSVSGKDDYVHLYTTYRSFPAITTDDDYETNLNIPIIYRDVHVLHTGDEVDLINDLNLPGDINSLTEIVLPTGRTVQLTLRAVCEEKTVNTNYYGFLDEADKRLDNRFGEPMQVMVYQPSADETNLLIQTPGVPTLQGIFMQPDLVTTFDGKLTTLLLGNLTNEQRDNVQQLADRLNIESNNLTLNAPKGERIVFGCSSRIRNTLAPDHSSLTFASKGDLINHWLCCISVEIDRDWMWDALENRSFVITRTKKYSADATPESTDVIVGDIEMIRTASFEALDRPQRQASRLIFIDGVEPKKDQPEGGGDPGFPDTIEVSYSIKVRFKPGHGEQQDEPEKLELILPITTPPAQVPRIVSAGIAMSPYIRNDVYSASEDRKRYLWVEFAEPVTDPNDLYFARVLANAPDHLLSNNNPELLAAPTETPLPIDPEFIRIITPGASNDLAGLNAMQPMEKSTTSDCHYLLPLPAGLHANADEMFGFFTYEFRVGHFRHPNTQEMVWTTAQGRFGRRLRVTGMQHPAPVLTCMPNRDQDKLWVTAPYAVAVHEGKNVTANPPRTQLWALLYAQVKQADSRDYRNILLDDRQLDWRVQVETKKNVNIFEKYNDEQLQVLRSITFSQFKYDVQAANVMNTLKLVDFSTKNRDGKKFGTVVWSNNEIAQLLASLGLPPDLPLSVVVVETLPQITNIFEHVSDLNRPKVAQATKQLVANDNQQGFQQMIAKTNLSATPTVNLNRPSPISDELGNHRLLRTSKLTEVPAICCPTC</sequence>
<gene>
    <name evidence="1" type="ORF">IQ276_21315</name>
</gene>
<proteinExistence type="predicted"/>
<comment type="caution">
    <text evidence="1">The sequence shown here is derived from an EMBL/GenBank/DDBJ whole genome shotgun (WGS) entry which is preliminary data.</text>
</comment>